<protein>
    <submittedName>
        <fullName evidence="1">Uncharacterized protein</fullName>
    </submittedName>
</protein>
<dbReference type="InParanoid" id="B9RRS1"/>
<proteinExistence type="predicted"/>
<dbReference type="Proteomes" id="UP000008311">
    <property type="component" value="Unassembled WGS sequence"/>
</dbReference>
<dbReference type="AlphaFoldDB" id="B9RRS1"/>
<keyword evidence="2" id="KW-1185">Reference proteome</keyword>
<dbReference type="EMBL" id="EQ973807">
    <property type="protein sequence ID" value="EEF45781.1"/>
    <property type="molecule type" value="Genomic_DNA"/>
</dbReference>
<name>B9RRS1_RICCO</name>
<gene>
    <name evidence="1" type="ORF">RCOM_0797400</name>
</gene>
<evidence type="ECO:0000313" key="2">
    <source>
        <dbReference type="Proteomes" id="UP000008311"/>
    </source>
</evidence>
<accession>B9RRS1</accession>
<organism evidence="1 2">
    <name type="scientific">Ricinus communis</name>
    <name type="common">Castor bean</name>
    <dbReference type="NCBI Taxonomy" id="3988"/>
    <lineage>
        <taxon>Eukaryota</taxon>
        <taxon>Viridiplantae</taxon>
        <taxon>Streptophyta</taxon>
        <taxon>Embryophyta</taxon>
        <taxon>Tracheophyta</taxon>
        <taxon>Spermatophyta</taxon>
        <taxon>Magnoliopsida</taxon>
        <taxon>eudicotyledons</taxon>
        <taxon>Gunneridae</taxon>
        <taxon>Pentapetalae</taxon>
        <taxon>rosids</taxon>
        <taxon>fabids</taxon>
        <taxon>Malpighiales</taxon>
        <taxon>Euphorbiaceae</taxon>
        <taxon>Acalyphoideae</taxon>
        <taxon>Acalypheae</taxon>
        <taxon>Ricinus</taxon>
    </lineage>
</organism>
<reference evidence="2" key="1">
    <citation type="journal article" date="2010" name="Nat. Biotechnol.">
        <title>Draft genome sequence of the oilseed species Ricinus communis.</title>
        <authorList>
            <person name="Chan A.P."/>
            <person name="Crabtree J."/>
            <person name="Zhao Q."/>
            <person name="Lorenzi H."/>
            <person name="Orvis J."/>
            <person name="Puiu D."/>
            <person name="Melake-Berhan A."/>
            <person name="Jones K.M."/>
            <person name="Redman J."/>
            <person name="Chen G."/>
            <person name="Cahoon E.B."/>
            <person name="Gedil M."/>
            <person name="Stanke M."/>
            <person name="Haas B.J."/>
            <person name="Wortman J.R."/>
            <person name="Fraser-Liggett C.M."/>
            <person name="Ravel J."/>
            <person name="Rabinowicz P.D."/>
        </authorList>
    </citation>
    <scope>NUCLEOTIDE SEQUENCE [LARGE SCALE GENOMIC DNA]</scope>
    <source>
        <strain evidence="2">cv. Hale</strain>
    </source>
</reference>
<sequence length="141" mass="15648">MANHHGEMSEASPAINGWSQYGSYNLTHCIVSIGAPTPTSDDDTLIWNFSKLGILILFRESFGNGKAITRYKLFFGWWPKIASLPIMLALNGSSYLELLFGLCGSGGTSSFFTKMKEIRKSRFIQLSESAVKFWLAKRVAA</sequence>
<evidence type="ECO:0000313" key="1">
    <source>
        <dbReference type="EMBL" id="EEF45781.1"/>
    </source>
</evidence>